<dbReference type="GO" id="GO:0042450">
    <property type="term" value="P:L-arginine biosynthetic process via ornithine"/>
    <property type="evidence" value="ECO:0007669"/>
    <property type="project" value="UniProtKB-UniRule"/>
</dbReference>
<dbReference type="EMBL" id="JFZV01000003">
    <property type="protein sequence ID" value="KDN15167.1"/>
    <property type="molecule type" value="Genomic_DNA"/>
</dbReference>
<evidence type="ECO:0000256" key="8">
    <source>
        <dbReference type="ARBA" id="ARBA00048141"/>
    </source>
</evidence>
<protein>
    <recommendedName>
        <fullName evidence="9">Acetylglutamate kinase</fullName>
        <ecNumber evidence="9">2.7.2.8</ecNumber>
    </recommendedName>
    <alternativeName>
        <fullName evidence="9">N-acetyl-L-glutamate 5-phosphotransferase</fullName>
    </alternativeName>
    <alternativeName>
        <fullName evidence="9">NAG kinase</fullName>
        <shortName evidence="9">NAGK</shortName>
    </alternativeName>
</protein>
<comment type="function">
    <text evidence="9">Catalyzes the ATP-dependent phosphorylation of N-acetyl-L-glutamate.</text>
</comment>
<dbReference type="AlphaFoldDB" id="A0A066TNU1"/>
<feature type="site" description="Transition state stabilizer" evidence="9">
    <location>
        <position position="256"/>
    </location>
</feature>
<keyword evidence="6 9" id="KW-0418">Kinase</keyword>
<keyword evidence="5 9" id="KW-0547">Nucleotide-binding</keyword>
<dbReference type="OrthoDB" id="9803155at2"/>
<keyword evidence="3 9" id="KW-0028">Amino-acid biosynthesis</keyword>
<proteinExistence type="inferred from homology"/>
<dbReference type="HAMAP" id="MF_00082">
    <property type="entry name" value="ArgB"/>
    <property type="match status" value="1"/>
</dbReference>
<dbReference type="GO" id="GO:0003991">
    <property type="term" value="F:acetylglutamate kinase activity"/>
    <property type="evidence" value="ECO:0007669"/>
    <property type="project" value="UniProtKB-UniRule"/>
</dbReference>
<dbReference type="SUPFAM" id="SSF53633">
    <property type="entry name" value="Carbamate kinase-like"/>
    <property type="match status" value="1"/>
</dbReference>
<dbReference type="FunFam" id="3.40.1160.10:FF:000004">
    <property type="entry name" value="Acetylglutamate kinase"/>
    <property type="match status" value="1"/>
</dbReference>
<comment type="subcellular location">
    <subcellularLocation>
        <location evidence="9">Cytoplasm</location>
    </subcellularLocation>
</comment>
<keyword evidence="12" id="KW-1185">Reference proteome</keyword>
<dbReference type="InterPro" id="IPR041727">
    <property type="entry name" value="NAGK-C"/>
</dbReference>
<organism evidence="11 12">
    <name type="scientific">Snodgrassella communis</name>
    <dbReference type="NCBI Taxonomy" id="2946699"/>
    <lineage>
        <taxon>Bacteria</taxon>
        <taxon>Pseudomonadati</taxon>
        <taxon>Pseudomonadota</taxon>
        <taxon>Betaproteobacteria</taxon>
        <taxon>Neisseriales</taxon>
        <taxon>Neisseriaceae</taxon>
        <taxon>Snodgrassella</taxon>
    </lineage>
</organism>
<keyword evidence="7 9" id="KW-0067">ATP-binding</keyword>
<comment type="similarity">
    <text evidence="9">Belongs to the acetylglutamate kinase family. ArgB subfamily.</text>
</comment>
<evidence type="ECO:0000256" key="3">
    <source>
        <dbReference type="ARBA" id="ARBA00022605"/>
    </source>
</evidence>
<comment type="pathway">
    <text evidence="1 9">Amino-acid biosynthesis; L-arginine biosynthesis; N(2)-acetyl-L-ornithine from L-glutamate: step 2/4.</text>
</comment>
<dbReference type="GO" id="GO:0005524">
    <property type="term" value="F:ATP binding"/>
    <property type="evidence" value="ECO:0007669"/>
    <property type="project" value="UniProtKB-UniRule"/>
</dbReference>
<evidence type="ECO:0000256" key="5">
    <source>
        <dbReference type="ARBA" id="ARBA00022741"/>
    </source>
</evidence>
<feature type="binding site" evidence="9">
    <location>
        <position position="96"/>
    </location>
    <ligand>
        <name>substrate</name>
    </ligand>
</feature>
<dbReference type="InterPro" id="IPR036393">
    <property type="entry name" value="AceGlu_kinase-like_sf"/>
</dbReference>
<feature type="binding site" evidence="9">
    <location>
        <begin position="74"/>
        <end position="75"/>
    </location>
    <ligand>
        <name>substrate</name>
    </ligand>
</feature>
<dbReference type="PANTHER" id="PTHR23342">
    <property type="entry name" value="N-ACETYLGLUTAMATE SYNTHASE"/>
    <property type="match status" value="1"/>
</dbReference>
<dbReference type="EC" id="2.7.2.8" evidence="9"/>
<reference evidence="11 12" key="1">
    <citation type="submission" date="2014-03" db="EMBL/GenBank/DDBJ databases">
        <title>The genomes of two eusocial bee gut symbionts.</title>
        <authorList>
            <person name="Kwong W.K."/>
            <person name="Engel P."/>
            <person name="Koch H."/>
            <person name="Moran N.A."/>
        </authorList>
    </citation>
    <scope>NUCLEOTIDE SEQUENCE [LARGE SCALE GENOMIC DNA]</scope>
    <source>
        <strain evidence="12">wkB29</strain>
    </source>
</reference>
<sequence>MNTDCTINLNTIEAKTKANILAEALPYIRRFSGVTMVIKYGGNAMTDPQLKESFAKDVVLLKLVGIHPVIVHGGGPQINELLQRVGKKNHFIQGMRVTDSETMDIVEMVLGGCVNKEITSLLNQHGGHAVGITGRDNHFIKAKKMFVATPENAQQDIGQVGEVEAIDTALIKKMVEHGYIPVVAPIGVGEQGEAFNINADVVAGKLAESLEAEKLIMLTNTVGVLDKNNQLLTRLTPADIHALIADGTLQNGMLPKINATLQAAMHGVHNIHIIDGRVPHALLLEIFTDKGVGTMILGRDEQAE</sequence>
<dbReference type="InterPro" id="IPR037528">
    <property type="entry name" value="ArgB"/>
</dbReference>
<keyword evidence="2 9" id="KW-0055">Arginine biosynthesis</keyword>
<evidence type="ECO:0000259" key="10">
    <source>
        <dbReference type="Pfam" id="PF00696"/>
    </source>
</evidence>
<dbReference type="eggNOG" id="COG0548">
    <property type="taxonomic scope" value="Bacteria"/>
</dbReference>
<evidence type="ECO:0000313" key="11">
    <source>
        <dbReference type="EMBL" id="KDN15167.1"/>
    </source>
</evidence>
<evidence type="ECO:0000256" key="4">
    <source>
        <dbReference type="ARBA" id="ARBA00022679"/>
    </source>
</evidence>
<evidence type="ECO:0000256" key="9">
    <source>
        <dbReference type="HAMAP-Rule" id="MF_00082"/>
    </source>
</evidence>
<dbReference type="PANTHER" id="PTHR23342:SF0">
    <property type="entry name" value="N-ACETYLGLUTAMATE SYNTHASE, MITOCHONDRIAL"/>
    <property type="match status" value="1"/>
</dbReference>
<evidence type="ECO:0000256" key="2">
    <source>
        <dbReference type="ARBA" id="ARBA00022571"/>
    </source>
</evidence>
<feature type="domain" description="Aspartate/glutamate/uridylate kinase" evidence="10">
    <location>
        <begin position="35"/>
        <end position="275"/>
    </location>
</feature>
<dbReference type="UniPathway" id="UPA00068">
    <property type="reaction ID" value="UER00107"/>
</dbReference>
<dbReference type="PIRSF" id="PIRSF000728">
    <property type="entry name" value="NAGK"/>
    <property type="match status" value="1"/>
</dbReference>
<evidence type="ECO:0000256" key="6">
    <source>
        <dbReference type="ARBA" id="ARBA00022777"/>
    </source>
</evidence>
<gene>
    <name evidence="9" type="primary">argB</name>
    <name evidence="11" type="ORF">SALWKB29_0793</name>
</gene>
<dbReference type="Pfam" id="PF00696">
    <property type="entry name" value="AA_kinase"/>
    <property type="match status" value="1"/>
</dbReference>
<evidence type="ECO:0000256" key="1">
    <source>
        <dbReference type="ARBA" id="ARBA00004828"/>
    </source>
</evidence>
<evidence type="ECO:0000313" key="12">
    <source>
        <dbReference type="Proteomes" id="UP000027170"/>
    </source>
</evidence>
<dbReference type="PRINTS" id="PR01469">
    <property type="entry name" value="CARBMTKINASE"/>
</dbReference>
<dbReference type="NCBIfam" id="TIGR00761">
    <property type="entry name" value="argB"/>
    <property type="match status" value="1"/>
</dbReference>
<name>A0A066TNU1_9NEIS</name>
<evidence type="ECO:0000256" key="7">
    <source>
        <dbReference type="ARBA" id="ARBA00022840"/>
    </source>
</evidence>
<dbReference type="CDD" id="cd04250">
    <property type="entry name" value="AAK_NAGK-C"/>
    <property type="match status" value="1"/>
</dbReference>
<feature type="binding site" evidence="9">
    <location>
        <position position="196"/>
    </location>
    <ligand>
        <name>substrate</name>
    </ligand>
</feature>
<dbReference type="InterPro" id="IPR004662">
    <property type="entry name" value="AcgluKinase_fam"/>
</dbReference>
<dbReference type="Proteomes" id="UP000027170">
    <property type="component" value="Unassembled WGS sequence"/>
</dbReference>
<feature type="site" description="Transition state stabilizer" evidence="9">
    <location>
        <position position="39"/>
    </location>
</feature>
<comment type="caution">
    <text evidence="11">The sequence shown here is derived from an EMBL/GenBank/DDBJ whole genome shotgun (WGS) entry which is preliminary data.</text>
</comment>
<keyword evidence="9" id="KW-0963">Cytoplasm</keyword>
<accession>A0A066TNU1</accession>
<comment type="catalytic activity">
    <reaction evidence="8 9">
        <text>N-acetyl-L-glutamate + ATP = N-acetyl-L-glutamyl 5-phosphate + ADP</text>
        <dbReference type="Rhea" id="RHEA:14629"/>
        <dbReference type="ChEBI" id="CHEBI:30616"/>
        <dbReference type="ChEBI" id="CHEBI:44337"/>
        <dbReference type="ChEBI" id="CHEBI:57936"/>
        <dbReference type="ChEBI" id="CHEBI:456216"/>
        <dbReference type="EC" id="2.7.2.8"/>
    </reaction>
</comment>
<dbReference type="RefSeq" id="WP_037405577.1">
    <property type="nucleotide sequence ID" value="NZ_CAJZCB010000006.1"/>
</dbReference>
<dbReference type="InterPro" id="IPR001048">
    <property type="entry name" value="Asp/Glu/Uridylate_kinase"/>
</dbReference>
<keyword evidence="4 9" id="KW-0808">Transferase</keyword>
<dbReference type="GO" id="GO:0005737">
    <property type="term" value="C:cytoplasm"/>
    <property type="evidence" value="ECO:0007669"/>
    <property type="project" value="UniProtKB-SubCell"/>
</dbReference>
<dbReference type="Gene3D" id="3.40.1160.10">
    <property type="entry name" value="Acetylglutamate kinase-like"/>
    <property type="match status" value="1"/>
</dbReference>
<dbReference type="GeneID" id="75156781"/>